<name>X0VRS7_9ZZZZ</name>
<dbReference type="InterPro" id="IPR043502">
    <property type="entry name" value="DNA/RNA_pol_sf"/>
</dbReference>
<accession>X0VRS7</accession>
<dbReference type="SUPFAM" id="SSF56672">
    <property type="entry name" value="DNA/RNA polymerases"/>
    <property type="match status" value="1"/>
</dbReference>
<feature type="non-terminal residue" evidence="2">
    <location>
        <position position="119"/>
    </location>
</feature>
<protein>
    <recommendedName>
        <fullName evidence="3">Reverse transcriptase domain-containing protein</fullName>
    </recommendedName>
</protein>
<proteinExistence type="predicted"/>
<reference evidence="2" key="1">
    <citation type="journal article" date="2014" name="Front. Microbiol.">
        <title>High frequency of phylogenetically diverse reductive dehalogenase-homologous genes in deep subseafloor sedimentary metagenomes.</title>
        <authorList>
            <person name="Kawai M."/>
            <person name="Futagami T."/>
            <person name="Toyoda A."/>
            <person name="Takaki Y."/>
            <person name="Nishi S."/>
            <person name="Hori S."/>
            <person name="Arai W."/>
            <person name="Tsubouchi T."/>
            <person name="Morono Y."/>
            <person name="Uchiyama I."/>
            <person name="Ito T."/>
            <person name="Fujiyama A."/>
            <person name="Inagaki F."/>
            <person name="Takami H."/>
        </authorList>
    </citation>
    <scope>NUCLEOTIDE SEQUENCE</scope>
    <source>
        <strain evidence="2">Expedition CK06-06</strain>
    </source>
</reference>
<dbReference type="EMBL" id="BARS01026672">
    <property type="protein sequence ID" value="GAG03251.1"/>
    <property type="molecule type" value="Genomic_DNA"/>
</dbReference>
<comment type="caution">
    <text evidence="2">The sequence shown here is derived from an EMBL/GenBank/DDBJ whole genome shotgun (WGS) entry which is preliminary data.</text>
</comment>
<dbReference type="AlphaFoldDB" id="X0VRS7"/>
<feature type="region of interest" description="Disordered" evidence="1">
    <location>
        <begin position="97"/>
        <end position="119"/>
    </location>
</feature>
<sequence>MREPYTEMDELTQTKLALISERARKEPKLQFTSLAHLLNERFLKECYYNLGRDRASGIDGVSWKEYGKQLDENLNNLMTRMKVKRYKPQPAKRVYIPKNEHEKRPLGLPALEDKIVQKP</sequence>
<evidence type="ECO:0000256" key="1">
    <source>
        <dbReference type="SAM" id="MobiDB-lite"/>
    </source>
</evidence>
<evidence type="ECO:0008006" key="3">
    <source>
        <dbReference type="Google" id="ProtNLM"/>
    </source>
</evidence>
<gene>
    <name evidence="2" type="ORF">S01H1_42012</name>
</gene>
<organism evidence="2">
    <name type="scientific">marine sediment metagenome</name>
    <dbReference type="NCBI Taxonomy" id="412755"/>
    <lineage>
        <taxon>unclassified sequences</taxon>
        <taxon>metagenomes</taxon>
        <taxon>ecological metagenomes</taxon>
    </lineage>
</organism>
<feature type="compositionally biased region" description="Basic and acidic residues" evidence="1">
    <location>
        <begin position="98"/>
        <end position="119"/>
    </location>
</feature>
<evidence type="ECO:0000313" key="2">
    <source>
        <dbReference type="EMBL" id="GAG03251.1"/>
    </source>
</evidence>